<protein>
    <submittedName>
        <fullName evidence="4">LLM class flavin-dependent oxidoreductase</fullName>
    </submittedName>
</protein>
<dbReference type="Pfam" id="PF00296">
    <property type="entry name" value="Bac_luciferase"/>
    <property type="match status" value="1"/>
</dbReference>
<dbReference type="EMBL" id="JAAXLS010000033">
    <property type="protein sequence ID" value="NKQ57229.1"/>
    <property type="molecule type" value="Genomic_DNA"/>
</dbReference>
<name>A0ABX1JCN6_9PSEU</name>
<dbReference type="Gene3D" id="3.20.20.30">
    <property type="entry name" value="Luciferase-like domain"/>
    <property type="match status" value="2"/>
</dbReference>
<dbReference type="InterPro" id="IPR050766">
    <property type="entry name" value="Bact_Lucif_Oxidored"/>
</dbReference>
<dbReference type="RefSeq" id="WP_168520257.1">
    <property type="nucleotide sequence ID" value="NZ_JAAXLS010000033.1"/>
</dbReference>
<dbReference type="InterPro" id="IPR036661">
    <property type="entry name" value="Luciferase-like_sf"/>
</dbReference>
<feature type="domain" description="Luciferase-like" evidence="3">
    <location>
        <begin position="16"/>
        <end position="284"/>
    </location>
</feature>
<dbReference type="Proteomes" id="UP000715441">
    <property type="component" value="Unassembled WGS sequence"/>
</dbReference>
<dbReference type="PANTHER" id="PTHR30137">
    <property type="entry name" value="LUCIFERASE-LIKE MONOOXYGENASE"/>
    <property type="match status" value="1"/>
</dbReference>
<comment type="caution">
    <text evidence="4">The sequence shown here is derived from an EMBL/GenBank/DDBJ whole genome shotgun (WGS) entry which is preliminary data.</text>
</comment>
<keyword evidence="5" id="KW-1185">Reference proteome</keyword>
<reference evidence="4 5" key="1">
    <citation type="submission" date="2020-04" db="EMBL/GenBank/DDBJ databases">
        <title>Novel species.</title>
        <authorList>
            <person name="Teo W.F.A."/>
            <person name="Lipun K."/>
            <person name="Srisuk N."/>
            <person name="Duangmal K."/>
        </authorList>
    </citation>
    <scope>NUCLEOTIDE SEQUENCE [LARGE SCALE GENOMIC DNA]</scope>
    <source>
        <strain evidence="4 5">K13G38</strain>
    </source>
</reference>
<gene>
    <name evidence="4" type="ORF">HFP15_30595</name>
</gene>
<organism evidence="4 5">
    <name type="scientific">Amycolatopsis acididurans</name>
    <dbReference type="NCBI Taxonomy" id="2724524"/>
    <lineage>
        <taxon>Bacteria</taxon>
        <taxon>Bacillati</taxon>
        <taxon>Actinomycetota</taxon>
        <taxon>Actinomycetes</taxon>
        <taxon>Pseudonocardiales</taxon>
        <taxon>Pseudonocardiaceae</taxon>
        <taxon>Amycolatopsis</taxon>
    </lineage>
</organism>
<sequence length="319" mass="34640">MHVGIGLWTMQATAAAPAAWPALYARMLDEARLLDSLGVDSMWFAEHHLWYDGYCPAPLVAAAGAAGVTDSLRVGTAMTLAPLHDADRLAAQAAELELQSGGRLELGLGLGHRDAEFDAFGVRRDRRGKRMDETLDVLCGPGRFDPARIWAGGMAPAALHRIGRRGLSVLLPQTLGPARIRKAQEIIDAAAGTVPRGRTGALRDVYLAKDGAAAREWFGPRYRRHYEEEAGAWWVMTGPDGPTNGFRARERLDEQLDRATGTALVGDPDEVLSALLELPGAGVDTVVVRMQFDFMPPDELARTARLFTEEVLPVLREVS</sequence>
<dbReference type="PANTHER" id="PTHR30137:SF8">
    <property type="entry name" value="BLR5498 PROTEIN"/>
    <property type="match status" value="1"/>
</dbReference>
<evidence type="ECO:0000256" key="1">
    <source>
        <dbReference type="ARBA" id="ARBA00023002"/>
    </source>
</evidence>
<proteinExistence type="predicted"/>
<accession>A0ABX1JCN6</accession>
<keyword evidence="1" id="KW-0560">Oxidoreductase</keyword>
<evidence type="ECO:0000259" key="3">
    <source>
        <dbReference type="Pfam" id="PF00296"/>
    </source>
</evidence>
<keyword evidence="2" id="KW-0503">Monooxygenase</keyword>
<dbReference type="InterPro" id="IPR011251">
    <property type="entry name" value="Luciferase-like_dom"/>
</dbReference>
<evidence type="ECO:0000256" key="2">
    <source>
        <dbReference type="ARBA" id="ARBA00023033"/>
    </source>
</evidence>
<evidence type="ECO:0000313" key="4">
    <source>
        <dbReference type="EMBL" id="NKQ57229.1"/>
    </source>
</evidence>
<dbReference type="SUPFAM" id="SSF51679">
    <property type="entry name" value="Bacterial luciferase-like"/>
    <property type="match status" value="1"/>
</dbReference>
<evidence type="ECO:0000313" key="5">
    <source>
        <dbReference type="Proteomes" id="UP000715441"/>
    </source>
</evidence>